<dbReference type="Proteomes" id="UP001501126">
    <property type="component" value="Unassembled WGS sequence"/>
</dbReference>
<sequence length="180" mass="21441">MIPQRRKYRPSEIKRPEIHGHSDDRHLADYFKMITFLNSWGWDFKIKRLQIKHFVLDEESPYPSINQVSEMINFNASTHRDLYTCHKITVLKVLGQSLVTDSVFFCREDISTPDINADDILINEEINELDLSLIRELIKRPYRYNGKTFYTSLRKVFTQQEFSVHELPDLHPETRPRGLF</sequence>
<dbReference type="RefSeq" id="WP_343786421.1">
    <property type="nucleotide sequence ID" value="NZ_BAAAFH010000011.1"/>
</dbReference>
<name>A0ABN1MPK8_9FLAO</name>
<protein>
    <submittedName>
        <fullName evidence="1">Uncharacterized protein</fullName>
    </submittedName>
</protein>
<evidence type="ECO:0000313" key="1">
    <source>
        <dbReference type="EMBL" id="GAA0875195.1"/>
    </source>
</evidence>
<gene>
    <name evidence="1" type="ORF">GCM10009118_16040</name>
</gene>
<evidence type="ECO:0000313" key="2">
    <source>
        <dbReference type="Proteomes" id="UP001501126"/>
    </source>
</evidence>
<proteinExistence type="predicted"/>
<accession>A0ABN1MPK8</accession>
<comment type="caution">
    <text evidence="1">The sequence shown here is derived from an EMBL/GenBank/DDBJ whole genome shotgun (WGS) entry which is preliminary data.</text>
</comment>
<dbReference type="EMBL" id="BAAAFH010000011">
    <property type="protein sequence ID" value="GAA0875195.1"/>
    <property type="molecule type" value="Genomic_DNA"/>
</dbReference>
<reference evidence="1 2" key="1">
    <citation type="journal article" date="2019" name="Int. J. Syst. Evol. Microbiol.">
        <title>The Global Catalogue of Microorganisms (GCM) 10K type strain sequencing project: providing services to taxonomists for standard genome sequencing and annotation.</title>
        <authorList>
            <consortium name="The Broad Institute Genomics Platform"/>
            <consortium name="The Broad Institute Genome Sequencing Center for Infectious Disease"/>
            <person name="Wu L."/>
            <person name="Ma J."/>
        </authorList>
    </citation>
    <scope>NUCLEOTIDE SEQUENCE [LARGE SCALE GENOMIC DNA]</scope>
    <source>
        <strain evidence="1 2">JCM 16083</strain>
    </source>
</reference>
<organism evidence="1 2">
    <name type="scientific">Wandonia haliotis</name>
    <dbReference type="NCBI Taxonomy" id="574963"/>
    <lineage>
        <taxon>Bacteria</taxon>
        <taxon>Pseudomonadati</taxon>
        <taxon>Bacteroidota</taxon>
        <taxon>Flavobacteriia</taxon>
        <taxon>Flavobacteriales</taxon>
        <taxon>Crocinitomicaceae</taxon>
        <taxon>Wandonia</taxon>
    </lineage>
</organism>
<keyword evidence="2" id="KW-1185">Reference proteome</keyword>